<dbReference type="SUPFAM" id="SSF51735">
    <property type="entry name" value="NAD(P)-binding Rossmann-fold domains"/>
    <property type="match status" value="1"/>
</dbReference>
<protein>
    <submittedName>
        <fullName evidence="3">NAD(P)-dependent dehydrogenase (Short-subunit alcohol dehydrogenase family)</fullName>
    </submittedName>
</protein>
<organism evidence="3 4">
    <name type="scientific">Rhodococcus rhodochrous J45</name>
    <dbReference type="NCBI Taxonomy" id="935266"/>
    <lineage>
        <taxon>Bacteria</taxon>
        <taxon>Bacillati</taxon>
        <taxon>Actinomycetota</taxon>
        <taxon>Actinomycetes</taxon>
        <taxon>Mycobacteriales</taxon>
        <taxon>Nocardiaceae</taxon>
        <taxon>Rhodococcus</taxon>
    </lineage>
</organism>
<evidence type="ECO:0000256" key="2">
    <source>
        <dbReference type="ARBA" id="ARBA00023002"/>
    </source>
</evidence>
<dbReference type="PRINTS" id="PR00080">
    <property type="entry name" value="SDRFAMILY"/>
</dbReference>
<gene>
    <name evidence="3" type="ORF">L618_001600000650</name>
</gene>
<comment type="similarity">
    <text evidence="1">Belongs to the short-chain dehydrogenases/reductases (SDR) family.</text>
</comment>
<dbReference type="AlphaFoldDB" id="A0A562E8B9"/>
<evidence type="ECO:0000313" key="3">
    <source>
        <dbReference type="EMBL" id="TWH18021.1"/>
    </source>
</evidence>
<comment type="caution">
    <text evidence="3">The sequence shown here is derived from an EMBL/GenBank/DDBJ whole genome shotgun (WGS) entry which is preliminary data.</text>
</comment>
<dbReference type="EMBL" id="VLJT01000013">
    <property type="protein sequence ID" value="TWH18021.1"/>
    <property type="molecule type" value="Genomic_DNA"/>
</dbReference>
<dbReference type="PANTHER" id="PTHR43639:SF1">
    <property type="entry name" value="SHORT-CHAIN DEHYDROGENASE_REDUCTASE FAMILY PROTEIN"/>
    <property type="match status" value="1"/>
</dbReference>
<accession>A0A562E8B9</accession>
<evidence type="ECO:0000313" key="4">
    <source>
        <dbReference type="Proteomes" id="UP000317573"/>
    </source>
</evidence>
<dbReference type="GO" id="GO:0016491">
    <property type="term" value="F:oxidoreductase activity"/>
    <property type="evidence" value="ECO:0007669"/>
    <property type="project" value="UniProtKB-KW"/>
</dbReference>
<dbReference type="InterPro" id="IPR036291">
    <property type="entry name" value="NAD(P)-bd_dom_sf"/>
</dbReference>
<dbReference type="FunFam" id="3.40.50.720:FF:000084">
    <property type="entry name" value="Short-chain dehydrogenase reductase"/>
    <property type="match status" value="1"/>
</dbReference>
<sequence length="260" mass="26625">MDLGLKGKAFLVTGGSDGLGFATASSLVTEGADVTICARNSERLDDAVHSLCALGGGSAVGVRADVTTAADLDALVEQTHTQWGRLDGLVNSAGVHSGGAFEEITDDAWHADFDLKFLAAVRASRAAIPYLKESKGVILNVLSTGARAPGAGGGMPSSPLRAAGLSLTKALAGEFGPDGVRVVAMLVGIIRSGQIVRPAMEAGRDVEEYLAKVADRMKIPLGRVGEPHEFGDTAAFLLSPRAGYLTGTAVHVDGGFCPVI</sequence>
<dbReference type="PRINTS" id="PR00081">
    <property type="entry name" value="GDHRDH"/>
</dbReference>
<dbReference type="Gene3D" id="3.40.50.720">
    <property type="entry name" value="NAD(P)-binding Rossmann-like Domain"/>
    <property type="match status" value="1"/>
</dbReference>
<reference evidence="3 4" key="1">
    <citation type="submission" date="2019-07" db="EMBL/GenBank/DDBJ databases">
        <title>Genome sequencing of lignin-degrading bacterial isolates.</title>
        <authorList>
            <person name="Gladden J."/>
        </authorList>
    </citation>
    <scope>NUCLEOTIDE SEQUENCE [LARGE SCALE GENOMIC DNA]</scope>
    <source>
        <strain evidence="3 4">J45</strain>
    </source>
</reference>
<proteinExistence type="inferred from homology"/>
<keyword evidence="2" id="KW-0560">Oxidoreductase</keyword>
<dbReference type="PANTHER" id="PTHR43639">
    <property type="entry name" value="OXIDOREDUCTASE, SHORT-CHAIN DEHYDROGENASE/REDUCTASE FAMILY (AFU_ORTHOLOGUE AFUA_5G02870)"/>
    <property type="match status" value="1"/>
</dbReference>
<dbReference type="Pfam" id="PF13561">
    <property type="entry name" value="adh_short_C2"/>
    <property type="match status" value="1"/>
</dbReference>
<name>A0A562E8B9_RHORH</name>
<dbReference type="Proteomes" id="UP000317573">
    <property type="component" value="Unassembled WGS sequence"/>
</dbReference>
<dbReference type="RefSeq" id="WP_085470497.1">
    <property type="nucleotide sequence ID" value="NZ_VLJT01000013.1"/>
</dbReference>
<evidence type="ECO:0000256" key="1">
    <source>
        <dbReference type="ARBA" id="ARBA00006484"/>
    </source>
</evidence>
<dbReference type="InterPro" id="IPR002347">
    <property type="entry name" value="SDR_fam"/>
</dbReference>